<evidence type="ECO:0000256" key="4">
    <source>
        <dbReference type="ARBA" id="ARBA00023242"/>
    </source>
</evidence>
<dbReference type="STRING" id="683960.A0A1E3P7F5"/>
<dbReference type="InterPro" id="IPR001138">
    <property type="entry name" value="Zn2Cys6_DnaBD"/>
</dbReference>
<dbReference type="RefSeq" id="XP_019040079.1">
    <property type="nucleotide sequence ID" value="XM_019184569.1"/>
</dbReference>
<keyword evidence="3" id="KW-0804">Transcription</keyword>
<dbReference type="SMART" id="SM00066">
    <property type="entry name" value="GAL4"/>
    <property type="match status" value="1"/>
</dbReference>
<keyword evidence="4" id="KW-0539">Nucleus</keyword>
<evidence type="ECO:0000256" key="1">
    <source>
        <dbReference type="ARBA" id="ARBA00023015"/>
    </source>
</evidence>
<evidence type="ECO:0000256" key="5">
    <source>
        <dbReference type="SAM" id="MobiDB-lite"/>
    </source>
</evidence>
<dbReference type="GO" id="GO:0008270">
    <property type="term" value="F:zinc ion binding"/>
    <property type="evidence" value="ECO:0007669"/>
    <property type="project" value="InterPro"/>
</dbReference>
<feature type="compositionally biased region" description="Polar residues" evidence="5">
    <location>
        <begin position="54"/>
        <end position="73"/>
    </location>
</feature>
<dbReference type="Gene3D" id="4.10.240.10">
    <property type="entry name" value="Zn(2)-C6 fungal-type DNA-binding domain"/>
    <property type="match status" value="1"/>
</dbReference>
<feature type="region of interest" description="Disordered" evidence="5">
    <location>
        <begin position="158"/>
        <end position="179"/>
    </location>
</feature>
<dbReference type="AlphaFoldDB" id="A0A1E3P7F5"/>
<dbReference type="GO" id="GO:0000981">
    <property type="term" value="F:DNA-binding transcription factor activity, RNA polymerase II-specific"/>
    <property type="evidence" value="ECO:0007669"/>
    <property type="project" value="InterPro"/>
</dbReference>
<reference evidence="7 8" key="1">
    <citation type="journal article" date="2016" name="Proc. Natl. Acad. Sci. U.S.A.">
        <title>Comparative genomics of biotechnologically important yeasts.</title>
        <authorList>
            <person name="Riley R."/>
            <person name="Haridas S."/>
            <person name="Wolfe K.H."/>
            <person name="Lopes M.R."/>
            <person name="Hittinger C.T."/>
            <person name="Goeker M."/>
            <person name="Salamov A.A."/>
            <person name="Wisecaver J.H."/>
            <person name="Long T.M."/>
            <person name="Calvey C.H."/>
            <person name="Aerts A.L."/>
            <person name="Barry K.W."/>
            <person name="Choi C."/>
            <person name="Clum A."/>
            <person name="Coughlan A.Y."/>
            <person name="Deshpande S."/>
            <person name="Douglass A.P."/>
            <person name="Hanson S.J."/>
            <person name="Klenk H.-P."/>
            <person name="LaButti K.M."/>
            <person name="Lapidus A."/>
            <person name="Lindquist E.A."/>
            <person name="Lipzen A.M."/>
            <person name="Meier-Kolthoff J.P."/>
            <person name="Ohm R.A."/>
            <person name="Otillar R.P."/>
            <person name="Pangilinan J.L."/>
            <person name="Peng Y."/>
            <person name="Rokas A."/>
            <person name="Rosa C.A."/>
            <person name="Scheuner C."/>
            <person name="Sibirny A.A."/>
            <person name="Slot J.C."/>
            <person name="Stielow J.B."/>
            <person name="Sun H."/>
            <person name="Kurtzman C.P."/>
            <person name="Blackwell M."/>
            <person name="Grigoriev I.V."/>
            <person name="Jeffries T.W."/>
        </authorList>
    </citation>
    <scope>NUCLEOTIDE SEQUENCE [LARGE SCALE GENOMIC DNA]</scope>
    <source>
        <strain evidence="8">ATCC 58044 / CBS 1984 / NCYC 433 / NRRL Y-366-8</strain>
    </source>
</reference>
<dbReference type="PROSITE" id="PS00463">
    <property type="entry name" value="ZN2_CY6_FUNGAL_1"/>
    <property type="match status" value="1"/>
</dbReference>
<feature type="compositionally biased region" description="Low complexity" evidence="5">
    <location>
        <begin position="258"/>
        <end position="272"/>
    </location>
</feature>
<feature type="domain" description="Zn(2)-C6 fungal-type" evidence="6">
    <location>
        <begin position="12"/>
        <end position="44"/>
    </location>
</feature>
<feature type="region of interest" description="Disordered" evidence="5">
    <location>
        <begin position="291"/>
        <end position="325"/>
    </location>
</feature>
<dbReference type="InterPro" id="IPR050675">
    <property type="entry name" value="OAF3"/>
</dbReference>
<organism evidence="7 8">
    <name type="scientific">Wickerhamomyces anomalus (strain ATCC 58044 / CBS 1984 / NCYC 433 / NRRL Y-366-8)</name>
    <name type="common">Yeast</name>
    <name type="synonym">Hansenula anomala</name>
    <dbReference type="NCBI Taxonomy" id="683960"/>
    <lineage>
        <taxon>Eukaryota</taxon>
        <taxon>Fungi</taxon>
        <taxon>Dikarya</taxon>
        <taxon>Ascomycota</taxon>
        <taxon>Saccharomycotina</taxon>
        <taxon>Saccharomycetes</taxon>
        <taxon>Phaffomycetales</taxon>
        <taxon>Wickerhamomycetaceae</taxon>
        <taxon>Wickerhamomyces</taxon>
    </lineage>
</organism>
<feature type="compositionally biased region" description="Polar residues" evidence="5">
    <location>
        <begin position="293"/>
        <end position="319"/>
    </location>
</feature>
<dbReference type="Pfam" id="PF00172">
    <property type="entry name" value="Zn_clus"/>
    <property type="match status" value="1"/>
</dbReference>
<evidence type="ECO:0000256" key="3">
    <source>
        <dbReference type="ARBA" id="ARBA00023163"/>
    </source>
</evidence>
<dbReference type="GO" id="GO:0045944">
    <property type="term" value="P:positive regulation of transcription by RNA polymerase II"/>
    <property type="evidence" value="ECO:0007669"/>
    <property type="project" value="TreeGrafter"/>
</dbReference>
<evidence type="ECO:0000313" key="8">
    <source>
        <dbReference type="Proteomes" id="UP000094112"/>
    </source>
</evidence>
<dbReference type="GeneID" id="30201815"/>
<feature type="compositionally biased region" description="Low complexity" evidence="5">
    <location>
        <begin position="228"/>
        <end position="251"/>
    </location>
</feature>
<dbReference type="PANTHER" id="PTHR31069:SF21">
    <property type="entry name" value="CHROMATIN STRUCTURE-REMODELING COMPLEX PROTEIN RSC3-RELATED"/>
    <property type="match status" value="1"/>
</dbReference>
<evidence type="ECO:0000256" key="2">
    <source>
        <dbReference type="ARBA" id="ARBA00023125"/>
    </source>
</evidence>
<keyword evidence="2" id="KW-0238">DNA-binding</keyword>
<keyword evidence="1" id="KW-0805">Transcription regulation</keyword>
<dbReference type="CDD" id="cd00067">
    <property type="entry name" value="GAL4"/>
    <property type="match status" value="1"/>
</dbReference>
<dbReference type="GO" id="GO:0005634">
    <property type="term" value="C:nucleus"/>
    <property type="evidence" value="ECO:0007669"/>
    <property type="project" value="TreeGrafter"/>
</dbReference>
<accession>A0A1E3P7F5</accession>
<dbReference type="Proteomes" id="UP000094112">
    <property type="component" value="Unassembled WGS sequence"/>
</dbReference>
<dbReference type="GO" id="GO:0000978">
    <property type="term" value="F:RNA polymerase II cis-regulatory region sequence-specific DNA binding"/>
    <property type="evidence" value="ECO:0007669"/>
    <property type="project" value="TreeGrafter"/>
</dbReference>
<gene>
    <name evidence="7" type="ORF">WICANDRAFT_77544</name>
</gene>
<protein>
    <recommendedName>
        <fullName evidence="6">Zn(2)-C6 fungal-type domain-containing protein</fullName>
    </recommendedName>
</protein>
<feature type="region of interest" description="Disordered" evidence="5">
    <location>
        <begin position="216"/>
        <end position="272"/>
    </location>
</feature>
<name>A0A1E3P7F5_WICAA</name>
<feature type="region of interest" description="Disordered" evidence="5">
    <location>
        <begin position="54"/>
        <end position="86"/>
    </location>
</feature>
<dbReference type="SUPFAM" id="SSF57701">
    <property type="entry name" value="Zn2/Cys6 DNA-binding domain"/>
    <property type="match status" value="1"/>
</dbReference>
<evidence type="ECO:0000259" key="6">
    <source>
        <dbReference type="PROSITE" id="PS50048"/>
    </source>
</evidence>
<sequence length="945" mass="108866">MEPRKRNRKPVVCTVCRKRKIRCDRAKPACSACKKSNVSHLCTYEEPAWAAYENSSTNNNSSQHGSSANNTPAPRSPFTFKPTATATAQIQQHQQQELQFQQQQFQQHLLQQQQYQQTLQNQIAAKYGSNGKPLTGAATAAPSSSCSTAGGAPISAPYYPYGPPDRRNPAPQYYGAEPSTNNNVLLPPIANQTYNNNPNLMSELEFLKNRIVQIEGYMGDHPPPPPHHQQQQGSQHAPNQYYTAPQQQLPHYNPPQPQQHQAPPSQTQATTPYGIQLPSINQIKPLFDPAKDSQLQESKSQDEQPQSDSTTKPNDSNIDPTLIDESEIITSFKTNTPNSKYLNMESSGIFETVSYAKKDDFQTNFYLCLQAHEEKLKAQSEIEESNTPLRKRVKLNDHFHNLLQNPKYQVETFFKYEATNLTEIIKKINKLLPYKKIIWLLVEKFFTSFADPFIPVLNEEEFSLAITKIIGEKELNDSKIKITADVNNSQDLVNLTYLLMILRISTVSLTNTIKLDKFNNFLLKNAPVSPEFDFIIEIMLIFLQNFSIDKMTRLKLKLLELFLFNKSAESSDVSDFYPAGLAISLNLNNKSEIASNNDQLIKIWYHLYFQYYNLNMVKGIPIFLNDEFFNLELSNFTNGNLGENFHKSIINIYGKQIELNKIIFKIWNKLYNFLNQEVTVGGLEHLIDAYDQFVLSNFKDYDTYKKEVNSNYSNKCFNLINNANHKLTKMNLNCFILIHYESEKTKDKAKFIKLLTGIFDLCIESVEKSFDVFKNYNSHFNAGYEFIVFPSLIALVDKNSKLLMATALRLWWANKPSLAIFKFLVNMVDELKGFTFLDNSFTCWKIKMKTLLFINLSKDAYLKKEDAMPLLVKKLNLENVEQDIKFDNLYTNFQDFTDTEMETFEKSLDRLNSKFDNKYSSMTTLDEFFNNLEIERPAFDIKLFY</sequence>
<proteinExistence type="predicted"/>
<dbReference type="PANTHER" id="PTHR31069">
    <property type="entry name" value="OLEATE-ACTIVATED TRANSCRIPTION FACTOR 1-RELATED"/>
    <property type="match status" value="1"/>
</dbReference>
<evidence type="ECO:0000313" key="7">
    <source>
        <dbReference type="EMBL" id="ODQ60872.1"/>
    </source>
</evidence>
<dbReference type="OrthoDB" id="3981143at2759"/>
<dbReference type="EMBL" id="KV454209">
    <property type="protein sequence ID" value="ODQ60872.1"/>
    <property type="molecule type" value="Genomic_DNA"/>
</dbReference>
<dbReference type="InterPro" id="IPR036864">
    <property type="entry name" value="Zn2-C6_fun-type_DNA-bd_sf"/>
</dbReference>
<keyword evidence="8" id="KW-1185">Reference proteome</keyword>
<dbReference type="PROSITE" id="PS50048">
    <property type="entry name" value="ZN2_CY6_FUNGAL_2"/>
    <property type="match status" value="1"/>
</dbReference>